<feature type="active site" description="Proton acceptor" evidence="8">
    <location>
        <position position="63"/>
    </location>
</feature>
<protein>
    <recommendedName>
        <fullName evidence="8">Tryptophan synthase alpha chain</fullName>
        <ecNumber evidence="8">4.2.1.20</ecNumber>
    </recommendedName>
</protein>
<evidence type="ECO:0000256" key="6">
    <source>
        <dbReference type="ARBA" id="ARBA00023239"/>
    </source>
</evidence>
<dbReference type="Proteomes" id="UP001589836">
    <property type="component" value="Unassembled WGS sequence"/>
</dbReference>
<dbReference type="SUPFAM" id="SSF51366">
    <property type="entry name" value="Ribulose-phoshate binding barrel"/>
    <property type="match status" value="1"/>
</dbReference>
<dbReference type="InterPro" id="IPR011060">
    <property type="entry name" value="RibuloseP-bd_barrel"/>
</dbReference>
<dbReference type="InterPro" id="IPR013785">
    <property type="entry name" value="Aldolase_TIM"/>
</dbReference>
<comment type="caution">
    <text evidence="10">The sequence shown here is derived from an EMBL/GenBank/DDBJ whole genome shotgun (WGS) entry which is preliminary data.</text>
</comment>
<keyword evidence="11" id="KW-1185">Reference proteome</keyword>
<comment type="similarity">
    <text evidence="8 9">Belongs to the TrpA family.</text>
</comment>
<sequence length="272" mass="30040">MNKTTKQATSFQERLPKTKNMFIPFIMSGDPTPEITVDMALTLQESGADVLELGVPYSDPLADGPTIQEAAGRAIEQGMNIRKAMELVPKMRDRGLTIPVVLFTYYNPVLQYGLDSLFQDLKDQDIDGLLVPDIPLEESEELKEKAHQYRIELISLVAPNSEARIKQIAQQADGFLYCVSSLGVTGERAALHPNIEAFLDQVKEHSNVPVAVGFGISTKEQVALLQQYADGVIIGSKIIKLMEEEHEALRDNGQKQSALARLQKQVTALIHG</sequence>
<dbReference type="GO" id="GO:0004834">
    <property type="term" value="F:tryptophan synthase activity"/>
    <property type="evidence" value="ECO:0007669"/>
    <property type="project" value="UniProtKB-EC"/>
</dbReference>
<comment type="function">
    <text evidence="8">The alpha subunit is responsible for the aldol cleavage of indoleglycerol phosphate to indole and glyceraldehyde 3-phosphate.</text>
</comment>
<dbReference type="PANTHER" id="PTHR43406:SF1">
    <property type="entry name" value="TRYPTOPHAN SYNTHASE ALPHA CHAIN, CHLOROPLASTIC"/>
    <property type="match status" value="1"/>
</dbReference>
<evidence type="ECO:0000256" key="4">
    <source>
        <dbReference type="ARBA" id="ARBA00022822"/>
    </source>
</evidence>
<comment type="pathway">
    <text evidence="1 8">Amino-acid biosynthesis; L-tryptophan biosynthesis; L-tryptophan from chorismate: step 5/5.</text>
</comment>
<keyword evidence="3 8" id="KW-0028">Amino-acid biosynthesis</keyword>
<gene>
    <name evidence="8 10" type="primary">trpA</name>
    <name evidence="10" type="ORF">ACFFGV_00520</name>
</gene>
<keyword evidence="4 8" id="KW-0822">Tryptophan biosynthesis</keyword>
<dbReference type="NCBIfam" id="TIGR00262">
    <property type="entry name" value="trpA"/>
    <property type="match status" value="1"/>
</dbReference>
<evidence type="ECO:0000256" key="9">
    <source>
        <dbReference type="RuleBase" id="RU003662"/>
    </source>
</evidence>
<dbReference type="HAMAP" id="MF_00131">
    <property type="entry name" value="Trp_synth_alpha"/>
    <property type="match status" value="1"/>
</dbReference>
<keyword evidence="5 8" id="KW-0057">Aromatic amino acid biosynthesis</keyword>
<evidence type="ECO:0000256" key="1">
    <source>
        <dbReference type="ARBA" id="ARBA00004733"/>
    </source>
</evidence>
<comment type="catalytic activity">
    <reaction evidence="7 8">
        <text>(1S,2R)-1-C-(indol-3-yl)glycerol 3-phosphate + L-serine = D-glyceraldehyde 3-phosphate + L-tryptophan + H2O</text>
        <dbReference type="Rhea" id="RHEA:10532"/>
        <dbReference type="ChEBI" id="CHEBI:15377"/>
        <dbReference type="ChEBI" id="CHEBI:33384"/>
        <dbReference type="ChEBI" id="CHEBI:57912"/>
        <dbReference type="ChEBI" id="CHEBI:58866"/>
        <dbReference type="ChEBI" id="CHEBI:59776"/>
        <dbReference type="EC" id="4.2.1.20"/>
    </reaction>
</comment>
<evidence type="ECO:0000256" key="3">
    <source>
        <dbReference type="ARBA" id="ARBA00022605"/>
    </source>
</evidence>
<reference evidence="10 11" key="1">
    <citation type="submission" date="2024-09" db="EMBL/GenBank/DDBJ databases">
        <authorList>
            <person name="Sun Q."/>
            <person name="Mori K."/>
        </authorList>
    </citation>
    <scope>NUCLEOTIDE SEQUENCE [LARGE SCALE GENOMIC DNA]</scope>
    <source>
        <strain evidence="10 11">NCAIM B.02529</strain>
    </source>
</reference>
<dbReference type="CDD" id="cd04724">
    <property type="entry name" value="Tryptophan_synthase_alpha"/>
    <property type="match status" value="1"/>
</dbReference>
<proteinExistence type="inferred from homology"/>
<organism evidence="10 11">
    <name type="scientific">Pontibacillus salicampi</name>
    <dbReference type="NCBI Taxonomy" id="1449801"/>
    <lineage>
        <taxon>Bacteria</taxon>
        <taxon>Bacillati</taxon>
        <taxon>Bacillota</taxon>
        <taxon>Bacilli</taxon>
        <taxon>Bacillales</taxon>
        <taxon>Bacillaceae</taxon>
        <taxon>Pontibacillus</taxon>
    </lineage>
</organism>
<evidence type="ECO:0000256" key="5">
    <source>
        <dbReference type="ARBA" id="ARBA00023141"/>
    </source>
</evidence>
<dbReference type="EMBL" id="JBHLTP010000001">
    <property type="protein sequence ID" value="MFC0522072.1"/>
    <property type="molecule type" value="Genomic_DNA"/>
</dbReference>
<evidence type="ECO:0000313" key="11">
    <source>
        <dbReference type="Proteomes" id="UP001589836"/>
    </source>
</evidence>
<keyword evidence="6 8" id="KW-0456">Lyase</keyword>
<comment type="subunit">
    <text evidence="2 8">Tetramer of two alpha and two beta chains.</text>
</comment>
<dbReference type="InterPro" id="IPR018204">
    <property type="entry name" value="Trp_synthase_alpha_AS"/>
</dbReference>
<dbReference type="PANTHER" id="PTHR43406">
    <property type="entry name" value="TRYPTOPHAN SYNTHASE, ALPHA CHAIN"/>
    <property type="match status" value="1"/>
</dbReference>
<evidence type="ECO:0000313" key="10">
    <source>
        <dbReference type="EMBL" id="MFC0522072.1"/>
    </source>
</evidence>
<dbReference type="InterPro" id="IPR002028">
    <property type="entry name" value="Trp_synthase_suA"/>
</dbReference>
<dbReference type="PROSITE" id="PS00167">
    <property type="entry name" value="TRP_SYNTHASE_ALPHA"/>
    <property type="match status" value="1"/>
</dbReference>
<name>A0ABV6LI59_9BACI</name>
<dbReference type="EC" id="4.2.1.20" evidence="8"/>
<accession>A0ABV6LI59</accession>
<dbReference type="Gene3D" id="3.20.20.70">
    <property type="entry name" value="Aldolase class I"/>
    <property type="match status" value="1"/>
</dbReference>
<evidence type="ECO:0000256" key="2">
    <source>
        <dbReference type="ARBA" id="ARBA00011270"/>
    </source>
</evidence>
<evidence type="ECO:0000256" key="7">
    <source>
        <dbReference type="ARBA" id="ARBA00049047"/>
    </source>
</evidence>
<dbReference type="RefSeq" id="WP_377344560.1">
    <property type="nucleotide sequence ID" value="NZ_JBHLTP010000001.1"/>
</dbReference>
<evidence type="ECO:0000256" key="8">
    <source>
        <dbReference type="HAMAP-Rule" id="MF_00131"/>
    </source>
</evidence>
<dbReference type="Pfam" id="PF00290">
    <property type="entry name" value="Trp_syntA"/>
    <property type="match status" value="1"/>
</dbReference>
<feature type="active site" description="Proton acceptor" evidence="8">
    <location>
        <position position="52"/>
    </location>
</feature>